<name>A0A8X6INA4_9ARAC</name>
<organism evidence="1 2">
    <name type="scientific">Trichonephila inaurata madagascariensis</name>
    <dbReference type="NCBI Taxonomy" id="2747483"/>
    <lineage>
        <taxon>Eukaryota</taxon>
        <taxon>Metazoa</taxon>
        <taxon>Ecdysozoa</taxon>
        <taxon>Arthropoda</taxon>
        <taxon>Chelicerata</taxon>
        <taxon>Arachnida</taxon>
        <taxon>Araneae</taxon>
        <taxon>Araneomorphae</taxon>
        <taxon>Entelegynae</taxon>
        <taxon>Araneoidea</taxon>
        <taxon>Nephilidae</taxon>
        <taxon>Trichonephila</taxon>
        <taxon>Trichonephila inaurata</taxon>
    </lineage>
</organism>
<dbReference type="EMBL" id="BMAV01026681">
    <property type="protein sequence ID" value="GFS52433.1"/>
    <property type="molecule type" value="Genomic_DNA"/>
</dbReference>
<gene>
    <name evidence="1" type="ORF">TNIN_188641</name>
</gene>
<dbReference type="Proteomes" id="UP000886998">
    <property type="component" value="Unassembled WGS sequence"/>
</dbReference>
<proteinExistence type="predicted"/>
<protein>
    <submittedName>
        <fullName evidence="1">Uncharacterized protein</fullName>
    </submittedName>
</protein>
<dbReference type="OrthoDB" id="6406534at2759"/>
<reference evidence="1" key="1">
    <citation type="submission" date="2020-08" db="EMBL/GenBank/DDBJ databases">
        <title>Multicomponent nature underlies the extraordinary mechanical properties of spider dragline silk.</title>
        <authorList>
            <person name="Kono N."/>
            <person name="Nakamura H."/>
            <person name="Mori M."/>
            <person name="Yoshida Y."/>
            <person name="Ohtoshi R."/>
            <person name="Malay A.D."/>
            <person name="Moran D.A.P."/>
            <person name="Tomita M."/>
            <person name="Numata K."/>
            <person name="Arakawa K."/>
        </authorList>
    </citation>
    <scope>NUCLEOTIDE SEQUENCE</scope>
</reference>
<sequence length="112" mass="12521">MVHGRGVKAQRQCVVKSTVVWTALHLVDRLHPDGGAAITWWKTMGTCGTSLPNETTGRLANEGAMREGIASSSLKRPSSCWNRIHVNRIGYLCNDKCLWQPAITVNVRWRHN</sequence>
<comment type="caution">
    <text evidence="1">The sequence shown here is derived from an EMBL/GenBank/DDBJ whole genome shotgun (WGS) entry which is preliminary data.</text>
</comment>
<evidence type="ECO:0000313" key="2">
    <source>
        <dbReference type="Proteomes" id="UP000886998"/>
    </source>
</evidence>
<keyword evidence="2" id="KW-1185">Reference proteome</keyword>
<dbReference type="AlphaFoldDB" id="A0A8X6INA4"/>
<evidence type="ECO:0000313" key="1">
    <source>
        <dbReference type="EMBL" id="GFS52433.1"/>
    </source>
</evidence>
<accession>A0A8X6INA4</accession>